<keyword evidence="2" id="KW-0813">Transport</keyword>
<keyword evidence="6" id="KW-1185">Reference proteome</keyword>
<organism evidence="5 6">
    <name type="scientific">Paenibacillus piri</name>
    <dbReference type="NCBI Taxonomy" id="2547395"/>
    <lineage>
        <taxon>Bacteria</taxon>
        <taxon>Bacillati</taxon>
        <taxon>Bacillota</taxon>
        <taxon>Bacilli</taxon>
        <taxon>Bacillales</taxon>
        <taxon>Paenibacillaceae</taxon>
        <taxon>Paenibacillus</taxon>
    </lineage>
</organism>
<dbReference type="PANTHER" id="PTHR43649:SF12">
    <property type="entry name" value="DIACETYLCHITOBIOSE BINDING PROTEIN DASA"/>
    <property type="match status" value="1"/>
</dbReference>
<comment type="caution">
    <text evidence="5">The sequence shown here is derived from an EMBL/GenBank/DDBJ whole genome shotgun (WGS) entry which is preliminary data.</text>
</comment>
<feature type="chain" id="PRO_5039255610" evidence="4">
    <location>
        <begin position="20"/>
        <end position="430"/>
    </location>
</feature>
<dbReference type="PROSITE" id="PS51257">
    <property type="entry name" value="PROKAR_LIPOPROTEIN"/>
    <property type="match status" value="1"/>
</dbReference>
<dbReference type="InterPro" id="IPR006059">
    <property type="entry name" value="SBP"/>
</dbReference>
<evidence type="ECO:0000256" key="2">
    <source>
        <dbReference type="ARBA" id="ARBA00022448"/>
    </source>
</evidence>
<evidence type="ECO:0000313" key="5">
    <source>
        <dbReference type="EMBL" id="TDF99470.1"/>
    </source>
</evidence>
<evidence type="ECO:0000256" key="1">
    <source>
        <dbReference type="ARBA" id="ARBA00008520"/>
    </source>
</evidence>
<evidence type="ECO:0000313" key="6">
    <source>
        <dbReference type="Proteomes" id="UP000295636"/>
    </source>
</evidence>
<dbReference type="Gene3D" id="3.40.190.10">
    <property type="entry name" value="Periplasmic binding protein-like II"/>
    <property type="match status" value="2"/>
</dbReference>
<proteinExistence type="inferred from homology"/>
<dbReference type="InterPro" id="IPR050490">
    <property type="entry name" value="Bact_solute-bd_prot1"/>
</dbReference>
<dbReference type="Pfam" id="PF01547">
    <property type="entry name" value="SBP_bac_1"/>
    <property type="match status" value="1"/>
</dbReference>
<dbReference type="GO" id="GO:0055085">
    <property type="term" value="P:transmembrane transport"/>
    <property type="evidence" value="ECO:0007669"/>
    <property type="project" value="InterPro"/>
</dbReference>
<protein>
    <submittedName>
        <fullName evidence="5">Extracellular solute-binding protein</fullName>
    </submittedName>
</protein>
<reference evidence="5 6" key="1">
    <citation type="submission" date="2019-03" db="EMBL/GenBank/DDBJ databases">
        <title>This is whole genome sequence of Paenibacillus sp MS74 strain.</title>
        <authorList>
            <person name="Trinh H.N."/>
        </authorList>
    </citation>
    <scope>NUCLEOTIDE SEQUENCE [LARGE SCALE GENOMIC DNA]</scope>
    <source>
        <strain evidence="5 6">MS74</strain>
    </source>
</reference>
<feature type="signal peptide" evidence="4">
    <location>
        <begin position="1"/>
        <end position="19"/>
    </location>
</feature>
<dbReference type="PROSITE" id="PS01037">
    <property type="entry name" value="SBP_BACTERIAL_1"/>
    <property type="match status" value="1"/>
</dbReference>
<dbReference type="PANTHER" id="PTHR43649">
    <property type="entry name" value="ARABINOSE-BINDING PROTEIN-RELATED"/>
    <property type="match status" value="1"/>
</dbReference>
<dbReference type="InterPro" id="IPR006061">
    <property type="entry name" value="SBP_1_CS"/>
</dbReference>
<dbReference type="RefSeq" id="WP_133226007.1">
    <property type="nucleotide sequence ID" value="NZ_SMRT01000002.1"/>
</dbReference>
<evidence type="ECO:0000256" key="4">
    <source>
        <dbReference type="SAM" id="SignalP"/>
    </source>
</evidence>
<dbReference type="OrthoDB" id="9763054at2"/>
<dbReference type="SUPFAM" id="SSF53850">
    <property type="entry name" value="Periplasmic binding protein-like II"/>
    <property type="match status" value="1"/>
</dbReference>
<keyword evidence="3 4" id="KW-0732">Signal</keyword>
<gene>
    <name evidence="5" type="ORF">E1757_06370</name>
</gene>
<comment type="similarity">
    <text evidence="1">Belongs to the bacterial solute-binding protein 1 family.</text>
</comment>
<sequence>MKRVLLTGSAIALSASLFAGCAASEGKPSANGAGNNNQGKAKEVTLKIFNYKVEISEQLNKLKEEYEKSHPGVKLQLETVIGSDYDTALKTKFAAADMPDIFTNGGYQQLNVWKDHLEDLSDQPWVKDAYDFAKIPMTSDGKLYGMPANLEGYGFVYNKDLFAKANITKIPATLTELEETAKKLQAAGITPFVNMFQLQTTLGRQLLNVPFAQQPNPNDFIKGLNDGTAKFEGNAIIKEGIDLLDVMVKYGNKNQLTTDYNSLIATFGSGQAAMMQSGNWTYPLITKVDPKINVGIMPMPINDDAARNDKLYVDVPLNWVVNKNSKVKTEAKEFLNWLVTSETGQRYIAKEFQFIPAFKTVKPDAAAIGPLGEGINKYLAKEQVLGWHFNKFPDGGVQEFGTILQKYVGGKINREQLYKELQDGWSKLKK</sequence>
<dbReference type="AlphaFoldDB" id="A0A4R5KWW3"/>
<name>A0A4R5KWW3_9BACL</name>
<dbReference type="EMBL" id="SMRT01000002">
    <property type="protein sequence ID" value="TDF99470.1"/>
    <property type="molecule type" value="Genomic_DNA"/>
</dbReference>
<evidence type="ECO:0000256" key="3">
    <source>
        <dbReference type="ARBA" id="ARBA00022729"/>
    </source>
</evidence>
<accession>A0A4R5KWW3</accession>
<dbReference type="Proteomes" id="UP000295636">
    <property type="component" value="Unassembled WGS sequence"/>
</dbReference>